<dbReference type="PANTHER" id="PTHR33434:SF2">
    <property type="entry name" value="FATTY ACID-BINDING PROTEIN TM_1468"/>
    <property type="match status" value="1"/>
</dbReference>
<keyword evidence="3" id="KW-1185">Reference proteome</keyword>
<evidence type="ECO:0000313" key="2">
    <source>
        <dbReference type="EMBL" id="MDZ5473156.1"/>
    </source>
</evidence>
<dbReference type="EMBL" id="JAXOFX010000011">
    <property type="protein sequence ID" value="MDZ5473156.1"/>
    <property type="molecule type" value="Genomic_DNA"/>
</dbReference>
<evidence type="ECO:0000256" key="1">
    <source>
        <dbReference type="ARBA" id="ARBA00023121"/>
    </source>
</evidence>
<protein>
    <submittedName>
        <fullName evidence="2">DegV family protein</fullName>
    </submittedName>
</protein>
<comment type="caution">
    <text evidence="2">The sequence shown here is derived from an EMBL/GenBank/DDBJ whole genome shotgun (WGS) entry which is preliminary data.</text>
</comment>
<reference evidence="2 3" key="1">
    <citation type="submission" date="2023-11" db="EMBL/GenBank/DDBJ databases">
        <title>Bacillus jintuensis, isolated from a mudflat on the Beibu Gulf coast.</title>
        <authorList>
            <person name="Li M."/>
        </authorList>
    </citation>
    <scope>NUCLEOTIDE SEQUENCE [LARGE SCALE GENOMIC DNA]</scope>
    <source>
        <strain evidence="2 3">31A1R</strain>
    </source>
</reference>
<dbReference type="Pfam" id="PF02645">
    <property type="entry name" value="DegV"/>
    <property type="match status" value="1"/>
</dbReference>
<dbReference type="Gene3D" id="3.30.1180.10">
    <property type="match status" value="1"/>
</dbReference>
<dbReference type="RefSeq" id="WP_322447458.1">
    <property type="nucleotide sequence ID" value="NZ_JAXOFX010000011.1"/>
</dbReference>
<proteinExistence type="predicted"/>
<dbReference type="InterPro" id="IPR050270">
    <property type="entry name" value="DegV_domain_contain"/>
</dbReference>
<dbReference type="PANTHER" id="PTHR33434">
    <property type="entry name" value="DEGV DOMAIN-CONTAINING PROTEIN DR_1986-RELATED"/>
    <property type="match status" value="1"/>
</dbReference>
<dbReference type="NCBIfam" id="TIGR00762">
    <property type="entry name" value="DegV"/>
    <property type="match status" value="1"/>
</dbReference>
<evidence type="ECO:0000313" key="3">
    <source>
        <dbReference type="Proteomes" id="UP001290455"/>
    </source>
</evidence>
<dbReference type="SUPFAM" id="SSF82549">
    <property type="entry name" value="DAK1/DegV-like"/>
    <property type="match status" value="1"/>
</dbReference>
<dbReference type="PROSITE" id="PS51482">
    <property type="entry name" value="DEGV"/>
    <property type="match status" value="1"/>
</dbReference>
<accession>A0ABU5J1A5</accession>
<dbReference type="Proteomes" id="UP001290455">
    <property type="component" value="Unassembled WGS sequence"/>
</dbReference>
<name>A0ABU5J1A5_9BACI</name>
<keyword evidence="1" id="KW-0446">Lipid-binding</keyword>
<organism evidence="2 3">
    <name type="scientific">Robertmurraya mangrovi</name>
    <dbReference type="NCBI Taxonomy" id="3098077"/>
    <lineage>
        <taxon>Bacteria</taxon>
        <taxon>Bacillati</taxon>
        <taxon>Bacillota</taxon>
        <taxon>Bacilli</taxon>
        <taxon>Bacillales</taxon>
        <taxon>Bacillaceae</taxon>
        <taxon>Robertmurraya</taxon>
    </lineage>
</organism>
<sequence length="283" mass="32085">MKKIAWVTDSTAFLDAEMEAYTNLYRVPMTIMIDDKEYVEDVDITAEELYRKLPTLKVPAKTSQPSIGAFKDLYEKLEQEYDYIFSILVSAKLSGTCSSSQQAAQMVNIPVYTIDSKILSYPLSRLIKKGMELNEQGLEVEEIEQKLNEIAATNETLVLIGSLEQLHRSGRMSGLQFFLGSMLNVKPIISFNDGALESKEKARSERKAKDKIEKYLKESYEKQPFSEVYFLYGLHDNDAKKWQEELQPIYPNVKFGVYPIGATVGVHAGEATLGVSWFTGIDR</sequence>
<gene>
    <name evidence="2" type="ORF">SM124_15670</name>
</gene>
<dbReference type="Gene3D" id="3.40.50.10170">
    <property type="match status" value="1"/>
</dbReference>
<dbReference type="InterPro" id="IPR043168">
    <property type="entry name" value="DegV_C"/>
</dbReference>
<dbReference type="InterPro" id="IPR003797">
    <property type="entry name" value="DegV"/>
</dbReference>